<feature type="compositionally biased region" description="Acidic residues" evidence="7">
    <location>
        <begin position="431"/>
        <end position="442"/>
    </location>
</feature>
<feature type="domain" description="Condensin-2 complex subunit H2 C-terminal" evidence="9">
    <location>
        <begin position="471"/>
        <end position="599"/>
    </location>
</feature>
<evidence type="ECO:0000313" key="11">
    <source>
        <dbReference type="Proteomes" id="UP001591681"/>
    </source>
</evidence>
<gene>
    <name evidence="10" type="ORF">ACEWY4_001732</name>
</gene>
<keyword evidence="4" id="KW-0226">DNA condensation</keyword>
<comment type="similarity">
    <text evidence="2">Belongs to the CND2 H2 (condensin-2 subunit 2) family.</text>
</comment>
<evidence type="ECO:0000259" key="8">
    <source>
        <dbReference type="Pfam" id="PF06278"/>
    </source>
</evidence>
<dbReference type="Pfam" id="PF06278">
    <property type="entry name" value="CNDH2_N"/>
    <property type="match status" value="1"/>
</dbReference>
<comment type="caution">
    <text evidence="10">The sequence shown here is derived from an EMBL/GenBank/DDBJ whole genome shotgun (WGS) entry which is preliminary data.</text>
</comment>
<evidence type="ECO:0000256" key="6">
    <source>
        <dbReference type="ARBA" id="ARBA00030479"/>
    </source>
</evidence>
<sequence length="617" mass="69680">MEAVESRFAHLLKPIRELTENWEVDLVSQLGDYLHELEEVQISFDGGKTTMNFAEAALLLQGTTSIYGKKVELLHRLVFQTLDYLSNNNKKKDKAREAAEGGEDGEQEVVPNGMEEDFQEVCEDTEANENLITLHTQPSTAQVDIAPIPPAALIPLDALEKQDFPLLNAKGEVLGSWKDFRINVFPLGKEGELKKGLEAFHSYFLQLCSAMDSQMDTPVNMLDFHMGHANAGAGHADIGDPEVEGHQEEGSGFMPLEDHGVEMDMDAEVDEHIERNQRVSERRMLRERAAVKPVAAESEPQKKAADVWKLHDLYMVVGEDKPLKKGRCHNVPAGLEESGKRKRKVSSKLEEFGTWWNKIDRTKRKLKNGPTFPELNYIYMSKMKEHIAATRKILRKTGVVVSDEQLTRSYLEVEENVGEQEDTEEKRNQDPEGDDDVGDGGDDFVINFSPEEEGGEQDEALPDMPLEDLCYEDLVKRSMEEFFANMENYTKVTALSQRVQDWEEQIKPHLAAEEGRGVYDIRDYEDRVINAFNQVNQKRTFASIVAGKDNHEVARYMLASLQLANDGTVEISKEGRSLEETVDSMALTLLSEQRAHNRFKAYSTNTGLEAQVQVEGI</sequence>
<dbReference type="GO" id="GO:0030261">
    <property type="term" value="P:chromosome condensation"/>
    <property type="evidence" value="ECO:0007669"/>
    <property type="project" value="UniProtKB-KW"/>
</dbReference>
<feature type="compositionally biased region" description="Acidic residues" evidence="7">
    <location>
        <begin position="412"/>
        <end position="423"/>
    </location>
</feature>
<feature type="region of interest" description="Disordered" evidence="7">
    <location>
        <begin position="411"/>
        <end position="461"/>
    </location>
</feature>
<keyword evidence="11" id="KW-1185">Reference proteome</keyword>
<reference evidence="10 11" key="1">
    <citation type="submission" date="2024-09" db="EMBL/GenBank/DDBJ databases">
        <title>A chromosome-level genome assembly of Gray's grenadier anchovy, Coilia grayii.</title>
        <authorList>
            <person name="Fu Z."/>
        </authorList>
    </citation>
    <scope>NUCLEOTIDE SEQUENCE [LARGE SCALE GENOMIC DNA]</scope>
    <source>
        <strain evidence="10">G4</strain>
        <tissue evidence="10">Muscle</tissue>
    </source>
</reference>
<evidence type="ECO:0000256" key="5">
    <source>
        <dbReference type="ARBA" id="ARBA00023242"/>
    </source>
</evidence>
<dbReference type="InterPro" id="IPR031737">
    <property type="entry name" value="CNDH2_C"/>
</dbReference>
<protein>
    <recommendedName>
        <fullName evidence="3">Condensin-2 complex subunit H2</fullName>
    </recommendedName>
    <alternativeName>
        <fullName evidence="6">Non-SMC condensin II complex subunit H2</fullName>
    </alternativeName>
</protein>
<feature type="domain" description="Condensin II complex subunit H2 N-terminal" evidence="8">
    <location>
        <begin position="6"/>
        <end position="119"/>
    </location>
</feature>
<dbReference type="Proteomes" id="UP001591681">
    <property type="component" value="Unassembled WGS sequence"/>
</dbReference>
<name>A0ABD1KTS0_9TELE</name>
<dbReference type="GO" id="GO:0005634">
    <property type="term" value="C:nucleus"/>
    <property type="evidence" value="ECO:0007669"/>
    <property type="project" value="UniProtKB-SubCell"/>
</dbReference>
<dbReference type="PANTHER" id="PTHR14324">
    <property type="entry name" value="CONDENSIN-2 COMPLEX SUBUNIT H2"/>
    <property type="match status" value="1"/>
</dbReference>
<proteinExistence type="inferred from homology"/>
<dbReference type="Pfam" id="PF16858">
    <property type="entry name" value="CNDH2_C"/>
    <property type="match status" value="1"/>
</dbReference>
<feature type="compositionally biased region" description="Acidic residues" evidence="7">
    <location>
        <begin position="450"/>
        <end position="461"/>
    </location>
</feature>
<accession>A0ABD1KTS0</accession>
<comment type="subcellular location">
    <subcellularLocation>
        <location evidence="1">Nucleus</location>
    </subcellularLocation>
</comment>
<dbReference type="PANTHER" id="PTHR14324:SF3">
    <property type="entry name" value="CONDENSIN-2 COMPLEX SUBUNIT H2"/>
    <property type="match status" value="1"/>
</dbReference>
<evidence type="ECO:0000256" key="3">
    <source>
        <dbReference type="ARBA" id="ARBA00016903"/>
    </source>
</evidence>
<feature type="region of interest" description="Disordered" evidence="7">
    <location>
        <begin position="90"/>
        <end position="110"/>
    </location>
</feature>
<dbReference type="InterPro" id="IPR009378">
    <property type="entry name" value="H2_N"/>
</dbReference>
<evidence type="ECO:0000256" key="2">
    <source>
        <dbReference type="ARBA" id="ARBA00007844"/>
    </source>
</evidence>
<evidence type="ECO:0000313" key="10">
    <source>
        <dbReference type="EMBL" id="KAL2102564.1"/>
    </source>
</evidence>
<keyword evidence="5" id="KW-0539">Nucleus</keyword>
<evidence type="ECO:0000256" key="7">
    <source>
        <dbReference type="SAM" id="MobiDB-lite"/>
    </source>
</evidence>
<dbReference type="AlphaFoldDB" id="A0ABD1KTS0"/>
<evidence type="ECO:0000259" key="9">
    <source>
        <dbReference type="Pfam" id="PF16858"/>
    </source>
</evidence>
<organism evidence="10 11">
    <name type="scientific">Coilia grayii</name>
    <name type="common">Gray's grenadier anchovy</name>
    <dbReference type="NCBI Taxonomy" id="363190"/>
    <lineage>
        <taxon>Eukaryota</taxon>
        <taxon>Metazoa</taxon>
        <taxon>Chordata</taxon>
        <taxon>Craniata</taxon>
        <taxon>Vertebrata</taxon>
        <taxon>Euteleostomi</taxon>
        <taxon>Actinopterygii</taxon>
        <taxon>Neopterygii</taxon>
        <taxon>Teleostei</taxon>
        <taxon>Clupei</taxon>
        <taxon>Clupeiformes</taxon>
        <taxon>Clupeoidei</taxon>
        <taxon>Engraulidae</taxon>
        <taxon>Coilinae</taxon>
        <taxon>Coilia</taxon>
    </lineage>
</organism>
<evidence type="ECO:0000256" key="4">
    <source>
        <dbReference type="ARBA" id="ARBA00023067"/>
    </source>
</evidence>
<evidence type="ECO:0000256" key="1">
    <source>
        <dbReference type="ARBA" id="ARBA00004123"/>
    </source>
</evidence>
<dbReference type="EMBL" id="JBHFQA010000002">
    <property type="protein sequence ID" value="KAL2102564.1"/>
    <property type="molecule type" value="Genomic_DNA"/>
</dbReference>
<dbReference type="InterPro" id="IPR031739">
    <property type="entry name" value="Ncaph2"/>
</dbReference>